<dbReference type="AlphaFoldDB" id="A0A482LYH1"/>
<protein>
    <submittedName>
        <fullName evidence="2">Uncharacterized protein</fullName>
    </submittedName>
</protein>
<organism evidence="2">
    <name type="scientific">Leclercia adecarboxylata</name>
    <dbReference type="NCBI Taxonomy" id="83655"/>
    <lineage>
        <taxon>Bacteria</taxon>
        <taxon>Pseudomonadati</taxon>
        <taxon>Pseudomonadota</taxon>
        <taxon>Gammaproteobacteria</taxon>
        <taxon>Enterobacterales</taxon>
        <taxon>Enterobacteriaceae</taxon>
        <taxon>Leclercia</taxon>
    </lineage>
</organism>
<keyword evidence="2" id="KW-0614">Plasmid</keyword>
<feature type="signal peptide" evidence="1">
    <location>
        <begin position="1"/>
        <end position="28"/>
    </location>
</feature>
<dbReference type="EMBL" id="MH909329">
    <property type="protein sequence ID" value="QBQ66477.1"/>
    <property type="molecule type" value="Genomic_DNA"/>
</dbReference>
<evidence type="ECO:0000313" key="2">
    <source>
        <dbReference type="EMBL" id="QBQ66477.1"/>
    </source>
</evidence>
<keyword evidence="1" id="KW-0732">Signal</keyword>
<evidence type="ECO:0000256" key="1">
    <source>
        <dbReference type="SAM" id="SignalP"/>
    </source>
</evidence>
<accession>A0A482LYH1</accession>
<geneLocation type="plasmid" evidence="2">
    <name>p707804-3FII</name>
</geneLocation>
<name>A0A482LYH1_9ENTR</name>
<feature type="chain" id="PRO_5019796434" evidence="1">
    <location>
        <begin position="29"/>
        <end position="132"/>
    </location>
</feature>
<reference evidence="2" key="1">
    <citation type="submission" date="2018-09" db="EMBL/GenBank/DDBJ databases">
        <authorList>
            <person name="Yuan Q."/>
            <person name="Jiang X."/>
            <person name="Jing Y."/>
            <person name="Cheng Q."/>
            <person name="Zhou D."/>
        </authorList>
    </citation>
    <scope>NUCLEOTIDE SEQUENCE</scope>
    <source>
        <strain evidence="2">150707804</strain>
        <plasmid evidence="2">p707804-3FII</plasmid>
    </source>
</reference>
<sequence>MSLKMRMVYAVIVSVLLPAVHATPVVLATPTSEKYSQIFKFCEDTYKKQLDAGIINALAANIQAGCFLAVEASLKGDASEYRSAVKRLNAKETVTAIDMASDPEAMISMQYDHSYVGSFDYAQEVLRRSGGQ</sequence>
<dbReference type="RefSeq" id="WP_063848683.1">
    <property type="nucleotide sequence ID" value="NZ_MH909329.1"/>
</dbReference>
<proteinExistence type="predicted"/>